<protein>
    <recommendedName>
        <fullName evidence="1">PIN domain-containing protein</fullName>
    </recommendedName>
</protein>
<comment type="caution">
    <text evidence="2">The sequence shown here is derived from an EMBL/GenBank/DDBJ whole genome shotgun (WGS) entry which is preliminary data.</text>
</comment>
<dbReference type="STRING" id="1798381.A2721_02365"/>
<evidence type="ECO:0000313" key="2">
    <source>
        <dbReference type="EMBL" id="OGG18960.1"/>
    </source>
</evidence>
<evidence type="ECO:0000259" key="1">
    <source>
        <dbReference type="SMART" id="SM00670"/>
    </source>
</evidence>
<dbReference type="AlphaFoldDB" id="A0A1F6A2S5"/>
<dbReference type="InterPro" id="IPR002716">
    <property type="entry name" value="PIN_dom"/>
</dbReference>
<gene>
    <name evidence="2" type="ORF">A2721_02365</name>
</gene>
<dbReference type="SMART" id="SM00670">
    <property type="entry name" value="PINc"/>
    <property type="match status" value="1"/>
</dbReference>
<sequence length="132" mass="15335">MRTYFADANIFLRFLLQDVSDQFLAAKGYFDEAKKGEIELVVTSVIFFEVIYVLRHDYGLPKVEIIRLMGSLLSMPFLKFEEEDSLKATLVMWANKNLDLVDCYLSVKAEEQDAEVLTFDERLSRHKKQARG</sequence>
<dbReference type="Gene3D" id="3.40.50.1010">
    <property type="entry name" value="5'-nuclease"/>
    <property type="match status" value="1"/>
</dbReference>
<dbReference type="SUPFAM" id="SSF88723">
    <property type="entry name" value="PIN domain-like"/>
    <property type="match status" value="1"/>
</dbReference>
<evidence type="ECO:0000313" key="3">
    <source>
        <dbReference type="Proteomes" id="UP000177871"/>
    </source>
</evidence>
<dbReference type="InterPro" id="IPR029060">
    <property type="entry name" value="PIN-like_dom_sf"/>
</dbReference>
<proteinExistence type="predicted"/>
<dbReference type="Proteomes" id="UP000177871">
    <property type="component" value="Unassembled WGS sequence"/>
</dbReference>
<name>A0A1F6A2S5_9BACT</name>
<organism evidence="2 3">
    <name type="scientific">Candidatus Gottesmanbacteria bacterium RIFCSPHIGHO2_01_FULL_47_48</name>
    <dbReference type="NCBI Taxonomy" id="1798381"/>
    <lineage>
        <taxon>Bacteria</taxon>
        <taxon>Candidatus Gottesmaniibacteriota</taxon>
    </lineage>
</organism>
<dbReference type="Pfam" id="PF01850">
    <property type="entry name" value="PIN"/>
    <property type="match status" value="1"/>
</dbReference>
<feature type="domain" description="PIN" evidence="1">
    <location>
        <begin position="2"/>
        <end position="125"/>
    </location>
</feature>
<reference evidence="2 3" key="1">
    <citation type="journal article" date="2016" name="Nat. Commun.">
        <title>Thousands of microbial genomes shed light on interconnected biogeochemical processes in an aquifer system.</title>
        <authorList>
            <person name="Anantharaman K."/>
            <person name="Brown C.T."/>
            <person name="Hug L.A."/>
            <person name="Sharon I."/>
            <person name="Castelle C.J."/>
            <person name="Probst A.J."/>
            <person name="Thomas B.C."/>
            <person name="Singh A."/>
            <person name="Wilkins M.J."/>
            <person name="Karaoz U."/>
            <person name="Brodie E.L."/>
            <person name="Williams K.H."/>
            <person name="Hubbard S.S."/>
            <person name="Banfield J.F."/>
        </authorList>
    </citation>
    <scope>NUCLEOTIDE SEQUENCE [LARGE SCALE GENOMIC DNA]</scope>
</reference>
<accession>A0A1F6A2S5</accession>
<dbReference type="EMBL" id="MFJK01000011">
    <property type="protein sequence ID" value="OGG18960.1"/>
    <property type="molecule type" value="Genomic_DNA"/>
</dbReference>